<evidence type="ECO:0000256" key="1">
    <source>
        <dbReference type="SAM" id="MobiDB-lite"/>
    </source>
</evidence>
<gene>
    <name evidence="2" type="primary">ga20007</name>
    <name evidence="2" type="ORF">PR202_ga20007</name>
</gene>
<evidence type="ECO:0000313" key="2">
    <source>
        <dbReference type="EMBL" id="GJN02636.1"/>
    </source>
</evidence>
<dbReference type="AlphaFoldDB" id="A0AAV5CWS4"/>
<keyword evidence="3" id="KW-1185">Reference proteome</keyword>
<name>A0AAV5CWS4_ELECO</name>
<sequence>MEEAAARERKRPREDDAAPPPRAAAAAGEAQYVYLPIVDAIKAPGAKVCLFAAVDEIGATVRSRGTGEPAAAAAPCPALPCPPLRLNPA</sequence>
<reference evidence="2" key="1">
    <citation type="journal article" date="2018" name="DNA Res.">
        <title>Multiple hybrid de novo genome assembly of finger millet, an orphan allotetraploid crop.</title>
        <authorList>
            <person name="Hatakeyama M."/>
            <person name="Aluri S."/>
            <person name="Balachadran M.T."/>
            <person name="Sivarajan S.R."/>
            <person name="Patrignani A."/>
            <person name="Gruter S."/>
            <person name="Poveda L."/>
            <person name="Shimizu-Inatsugi R."/>
            <person name="Baeten J."/>
            <person name="Francoijs K.J."/>
            <person name="Nataraja K.N."/>
            <person name="Reddy Y.A.N."/>
            <person name="Phadnis S."/>
            <person name="Ravikumar R.L."/>
            <person name="Schlapbach R."/>
            <person name="Sreeman S.M."/>
            <person name="Shimizu K.K."/>
        </authorList>
    </citation>
    <scope>NUCLEOTIDE SEQUENCE</scope>
</reference>
<accession>A0AAV5CWS4</accession>
<dbReference type="EMBL" id="BQKI01000009">
    <property type="protein sequence ID" value="GJN02636.1"/>
    <property type="molecule type" value="Genomic_DNA"/>
</dbReference>
<proteinExistence type="predicted"/>
<feature type="compositionally biased region" description="Basic and acidic residues" evidence="1">
    <location>
        <begin position="1"/>
        <end position="16"/>
    </location>
</feature>
<organism evidence="2 3">
    <name type="scientific">Eleusine coracana subsp. coracana</name>
    <dbReference type="NCBI Taxonomy" id="191504"/>
    <lineage>
        <taxon>Eukaryota</taxon>
        <taxon>Viridiplantae</taxon>
        <taxon>Streptophyta</taxon>
        <taxon>Embryophyta</taxon>
        <taxon>Tracheophyta</taxon>
        <taxon>Spermatophyta</taxon>
        <taxon>Magnoliopsida</taxon>
        <taxon>Liliopsida</taxon>
        <taxon>Poales</taxon>
        <taxon>Poaceae</taxon>
        <taxon>PACMAD clade</taxon>
        <taxon>Chloridoideae</taxon>
        <taxon>Cynodonteae</taxon>
        <taxon>Eleusininae</taxon>
        <taxon>Eleusine</taxon>
    </lineage>
</organism>
<comment type="caution">
    <text evidence="2">The sequence shown here is derived from an EMBL/GenBank/DDBJ whole genome shotgun (WGS) entry which is preliminary data.</text>
</comment>
<feature type="region of interest" description="Disordered" evidence="1">
    <location>
        <begin position="1"/>
        <end position="24"/>
    </location>
</feature>
<dbReference type="Proteomes" id="UP001054889">
    <property type="component" value="Unassembled WGS sequence"/>
</dbReference>
<reference evidence="2" key="2">
    <citation type="submission" date="2021-12" db="EMBL/GenBank/DDBJ databases">
        <title>Resequencing data analysis of finger millet.</title>
        <authorList>
            <person name="Hatakeyama M."/>
            <person name="Aluri S."/>
            <person name="Balachadran M.T."/>
            <person name="Sivarajan S.R."/>
            <person name="Poveda L."/>
            <person name="Shimizu-Inatsugi R."/>
            <person name="Schlapbach R."/>
            <person name="Sreeman S.M."/>
            <person name="Shimizu K.K."/>
        </authorList>
    </citation>
    <scope>NUCLEOTIDE SEQUENCE</scope>
</reference>
<protein>
    <submittedName>
        <fullName evidence="2">Uncharacterized protein</fullName>
    </submittedName>
</protein>
<evidence type="ECO:0000313" key="3">
    <source>
        <dbReference type="Proteomes" id="UP001054889"/>
    </source>
</evidence>